<name>A0A444Z572_ARAHY</name>
<dbReference type="STRING" id="3818.A0A444Z572"/>
<evidence type="ECO:0000256" key="1">
    <source>
        <dbReference type="SAM" id="MobiDB-lite"/>
    </source>
</evidence>
<feature type="region of interest" description="Disordered" evidence="1">
    <location>
        <begin position="154"/>
        <end position="175"/>
    </location>
</feature>
<dbReference type="EMBL" id="SDMP01000015">
    <property type="protein sequence ID" value="RYR09310.1"/>
    <property type="molecule type" value="Genomic_DNA"/>
</dbReference>
<dbReference type="PANTHER" id="PTHR31711:SF2">
    <property type="entry name" value="ARGININE_GLUTAMATE-RICH 1 PROTEIN"/>
    <property type="match status" value="1"/>
</dbReference>
<dbReference type="Pfam" id="PF15346">
    <property type="entry name" value="ARGLU"/>
    <property type="match status" value="1"/>
</dbReference>
<sequence length="175" mass="21227">MVHRPREPSPVRQHLLSRPVSQLFARRSPSCLSPARCLQRRQYERELKKLEEKTARRIEEAIQKNIEEKFDLEEVILEIERRIAEGVKKLFDDVEVQLEKEKQDALNKTRRKELISYHHYDTCMISKIKKSQCPHLEQARKVREWLDKMLEENSRRVEEAQRREALELQQKDEEW</sequence>
<protein>
    <submittedName>
        <fullName evidence="2">Uncharacterized protein</fullName>
    </submittedName>
</protein>
<accession>A0A444Z572</accession>
<keyword evidence="3" id="KW-1185">Reference proteome</keyword>
<dbReference type="InterPro" id="IPR033371">
    <property type="entry name" value="ARGLU1"/>
</dbReference>
<organism evidence="2 3">
    <name type="scientific">Arachis hypogaea</name>
    <name type="common">Peanut</name>
    <dbReference type="NCBI Taxonomy" id="3818"/>
    <lineage>
        <taxon>Eukaryota</taxon>
        <taxon>Viridiplantae</taxon>
        <taxon>Streptophyta</taxon>
        <taxon>Embryophyta</taxon>
        <taxon>Tracheophyta</taxon>
        <taxon>Spermatophyta</taxon>
        <taxon>Magnoliopsida</taxon>
        <taxon>eudicotyledons</taxon>
        <taxon>Gunneridae</taxon>
        <taxon>Pentapetalae</taxon>
        <taxon>rosids</taxon>
        <taxon>fabids</taxon>
        <taxon>Fabales</taxon>
        <taxon>Fabaceae</taxon>
        <taxon>Papilionoideae</taxon>
        <taxon>50 kb inversion clade</taxon>
        <taxon>dalbergioids sensu lato</taxon>
        <taxon>Dalbergieae</taxon>
        <taxon>Pterocarpus clade</taxon>
        <taxon>Arachis</taxon>
    </lineage>
</organism>
<dbReference type="AlphaFoldDB" id="A0A444Z572"/>
<reference evidence="2 3" key="1">
    <citation type="submission" date="2019-01" db="EMBL/GenBank/DDBJ databases">
        <title>Sequencing of cultivated peanut Arachis hypogaea provides insights into genome evolution and oil improvement.</title>
        <authorList>
            <person name="Chen X."/>
        </authorList>
    </citation>
    <scope>NUCLEOTIDE SEQUENCE [LARGE SCALE GENOMIC DNA]</scope>
    <source>
        <strain evidence="3">cv. Fuhuasheng</strain>
        <tissue evidence="2">Leaves</tissue>
    </source>
</reference>
<dbReference type="Proteomes" id="UP000289738">
    <property type="component" value="Chromosome B05"/>
</dbReference>
<dbReference type="GO" id="GO:0045296">
    <property type="term" value="F:cadherin binding"/>
    <property type="evidence" value="ECO:0007669"/>
    <property type="project" value="TreeGrafter"/>
</dbReference>
<proteinExistence type="predicted"/>
<dbReference type="GO" id="GO:0005654">
    <property type="term" value="C:nucleoplasm"/>
    <property type="evidence" value="ECO:0007669"/>
    <property type="project" value="TreeGrafter"/>
</dbReference>
<evidence type="ECO:0000313" key="3">
    <source>
        <dbReference type="Proteomes" id="UP000289738"/>
    </source>
</evidence>
<gene>
    <name evidence="2" type="ORF">Ahy_B05g077555</name>
</gene>
<evidence type="ECO:0000313" key="2">
    <source>
        <dbReference type="EMBL" id="RYR09310.1"/>
    </source>
</evidence>
<comment type="caution">
    <text evidence="2">The sequence shown here is derived from an EMBL/GenBank/DDBJ whole genome shotgun (WGS) entry which is preliminary data.</text>
</comment>
<dbReference type="PANTHER" id="PTHR31711">
    <property type="entry name" value="ARGININE AND GLUTAMATE-RICH PROTEIN 1"/>
    <property type="match status" value="1"/>
</dbReference>
<dbReference type="GO" id="GO:0005739">
    <property type="term" value="C:mitochondrion"/>
    <property type="evidence" value="ECO:0007669"/>
    <property type="project" value="TreeGrafter"/>
</dbReference>